<dbReference type="SUPFAM" id="SSF53756">
    <property type="entry name" value="UDP-Glycosyltransferase/glycogen phosphorylase"/>
    <property type="match status" value="1"/>
</dbReference>
<reference evidence="4 5" key="1">
    <citation type="submission" date="2017-10" db="EMBL/GenBank/DDBJ databases">
        <title>Genomics of the genus Arcobacter.</title>
        <authorList>
            <person name="Perez-Cataluna A."/>
            <person name="Figueras M.J."/>
        </authorList>
    </citation>
    <scope>NUCLEOTIDE SEQUENCE [LARGE SCALE GENOMIC DNA]</scope>
    <source>
        <strain evidence="4 5">CECT 8993</strain>
    </source>
</reference>
<dbReference type="InterPro" id="IPR028098">
    <property type="entry name" value="Glyco_trans_4-like_N"/>
</dbReference>
<dbReference type="Proteomes" id="UP000290172">
    <property type="component" value="Unassembled WGS sequence"/>
</dbReference>
<organism evidence="4 5">
    <name type="scientific">Halarcobacter ebronensis</name>
    <dbReference type="NCBI Taxonomy" id="1462615"/>
    <lineage>
        <taxon>Bacteria</taxon>
        <taxon>Pseudomonadati</taxon>
        <taxon>Campylobacterota</taxon>
        <taxon>Epsilonproteobacteria</taxon>
        <taxon>Campylobacterales</taxon>
        <taxon>Arcobacteraceae</taxon>
        <taxon>Halarcobacter</taxon>
    </lineage>
</organism>
<evidence type="ECO:0008006" key="6">
    <source>
        <dbReference type="Google" id="ProtNLM"/>
    </source>
</evidence>
<dbReference type="EMBL" id="PDKJ01000004">
    <property type="protein sequence ID" value="RXJ69001.1"/>
    <property type="molecule type" value="Genomic_DNA"/>
</dbReference>
<protein>
    <recommendedName>
        <fullName evidence="6">Glycosyl transferase family 1 domain-containing protein</fullName>
    </recommendedName>
</protein>
<name>A0A4Q0YJB5_9BACT</name>
<evidence type="ECO:0000259" key="3">
    <source>
        <dbReference type="Pfam" id="PF13439"/>
    </source>
</evidence>
<dbReference type="GO" id="GO:0016757">
    <property type="term" value="F:glycosyltransferase activity"/>
    <property type="evidence" value="ECO:0007669"/>
    <property type="project" value="InterPro"/>
</dbReference>
<evidence type="ECO:0000259" key="2">
    <source>
        <dbReference type="Pfam" id="PF00534"/>
    </source>
</evidence>
<proteinExistence type="predicted"/>
<evidence type="ECO:0000313" key="4">
    <source>
        <dbReference type="EMBL" id="RXJ69001.1"/>
    </source>
</evidence>
<dbReference type="Gene3D" id="3.40.50.2000">
    <property type="entry name" value="Glycogen Phosphorylase B"/>
    <property type="match status" value="2"/>
</dbReference>
<evidence type="ECO:0000256" key="1">
    <source>
        <dbReference type="SAM" id="Phobius"/>
    </source>
</evidence>
<gene>
    <name evidence="4" type="ORF">CRV08_06100</name>
</gene>
<dbReference type="Pfam" id="PF13439">
    <property type="entry name" value="Glyco_transf_4"/>
    <property type="match status" value="1"/>
</dbReference>
<feature type="domain" description="Glycosyltransferase subfamily 4-like N-terminal" evidence="3">
    <location>
        <begin position="63"/>
        <end position="207"/>
    </location>
</feature>
<feature type="domain" description="Glycosyl transferase family 1" evidence="2">
    <location>
        <begin position="213"/>
        <end position="371"/>
    </location>
</feature>
<dbReference type="InterPro" id="IPR001296">
    <property type="entry name" value="Glyco_trans_1"/>
</dbReference>
<dbReference type="RefSeq" id="WP_128980140.1">
    <property type="nucleotide sequence ID" value="NZ_PDKJ01000004.1"/>
</dbReference>
<dbReference type="Pfam" id="PF00534">
    <property type="entry name" value="Glycos_transf_1"/>
    <property type="match status" value="1"/>
</dbReference>
<keyword evidence="1" id="KW-0812">Transmembrane</keyword>
<dbReference type="PANTHER" id="PTHR12526">
    <property type="entry name" value="GLYCOSYLTRANSFERASE"/>
    <property type="match status" value="1"/>
</dbReference>
<comment type="caution">
    <text evidence="4">The sequence shown here is derived from an EMBL/GenBank/DDBJ whole genome shotgun (WGS) entry which is preliminary data.</text>
</comment>
<sequence length="395" mass="45971">MENKRLGIFIENYLAGGCDKIARDFIDNLEYEKLYLFLNKDSNRKIILEKKLPVNVDLVEYKGISIHLLGSKANSFKGKNNYVYFFLKLFNLLARYPILLVNFLYFIFLFRKYKIDVFISNNGGYPGGEFNRMATLAYSFFHGKNFHLVHNLATKPFFKFYKPIEFFLDWLLDKRCQFICVSNQTKEYLLKNRYIKSNPIVIYNGVDQPVKIRNKKKDNKIRLLNVGLLGERKNQLMIIDAFLDLKEMGYKNIELFLLGDEEDFGYKEILNKKIIENKLDGVNIEGFVNPYEYYSFCDLFLLSSKVESFALVRVEAMSMGMPVITTDVGDASMQVKNSVNGFIISDGKEMSMAIKKYLDNPKLIDEHSKNGIDIFVSSFTIEKMISKYQKLVDGE</sequence>
<keyword evidence="1" id="KW-0472">Membrane</keyword>
<feature type="transmembrane region" description="Helical" evidence="1">
    <location>
        <begin position="82"/>
        <end position="110"/>
    </location>
</feature>
<evidence type="ECO:0000313" key="5">
    <source>
        <dbReference type="Proteomes" id="UP000290172"/>
    </source>
</evidence>
<keyword evidence="1" id="KW-1133">Transmembrane helix</keyword>
<accession>A0A4Q0YJB5</accession>
<dbReference type="AlphaFoldDB" id="A0A4Q0YJB5"/>
<dbReference type="CDD" id="cd03801">
    <property type="entry name" value="GT4_PimA-like"/>
    <property type="match status" value="1"/>
</dbReference>